<dbReference type="EMBL" id="JABANO010038934">
    <property type="protein sequence ID" value="KAF4697344.1"/>
    <property type="molecule type" value="Genomic_DNA"/>
</dbReference>
<comment type="caution">
    <text evidence="2">The sequence shown here is derived from an EMBL/GenBank/DDBJ whole genome shotgun (WGS) entry which is preliminary data.</text>
</comment>
<organism evidence="2 3">
    <name type="scientific">Perkinsus olseni</name>
    <name type="common">Perkinsus atlanticus</name>
    <dbReference type="NCBI Taxonomy" id="32597"/>
    <lineage>
        <taxon>Eukaryota</taxon>
        <taxon>Sar</taxon>
        <taxon>Alveolata</taxon>
        <taxon>Perkinsozoa</taxon>
        <taxon>Perkinsea</taxon>
        <taxon>Perkinsida</taxon>
        <taxon>Perkinsidae</taxon>
        <taxon>Perkinsus</taxon>
    </lineage>
</organism>
<dbReference type="Proteomes" id="UP000553632">
    <property type="component" value="Unassembled WGS sequence"/>
</dbReference>
<dbReference type="AlphaFoldDB" id="A0A7J6PMI4"/>
<evidence type="ECO:0000256" key="1">
    <source>
        <dbReference type="SAM" id="MobiDB-lite"/>
    </source>
</evidence>
<feature type="region of interest" description="Disordered" evidence="1">
    <location>
        <begin position="192"/>
        <end position="215"/>
    </location>
</feature>
<keyword evidence="3" id="KW-1185">Reference proteome</keyword>
<proteinExistence type="predicted"/>
<name>A0A7J6PMI4_PEROL</name>
<sequence>MVVSLHIGRGRPFLGVASPSLIAVRLSRDEYPLLPVTTKPAALEEGGYYHWDETLQLKGALVPWVTLAVVTSNPMKVLGRGEFEVVGAGEGEHECELPPWGRITVSVKTAFDPSVVGPEVVPRQQLSRRSTVASGTPRPTREHTLPAAAVSDVVLESCAAGRVHSYREPRKTAEVIRVLSSLMDDLRRGETIPIPVEPAPTPTVEASGPKEDSGQLPTLLNVTLLQKHPEDFNQLYIRFEVLGDGGEPVTAATLLKSGQSVAVSLPAEGNYHCRVEFGSSGRHALVSSTAVPLLEILESDGIARFSTSCYSVKLKVVPHAVVPYPIHVSCSQSSGELQPV</sequence>
<gene>
    <name evidence="2" type="ORF">FOZ63_007104</name>
</gene>
<reference evidence="2 3" key="1">
    <citation type="submission" date="2020-04" db="EMBL/GenBank/DDBJ databases">
        <title>Perkinsus olseni comparative genomics.</title>
        <authorList>
            <person name="Bogema D.R."/>
        </authorList>
    </citation>
    <scope>NUCLEOTIDE SEQUENCE [LARGE SCALE GENOMIC DNA]</scope>
    <source>
        <strain evidence="2 3">ATCC PRA-207</strain>
    </source>
</reference>
<evidence type="ECO:0000313" key="2">
    <source>
        <dbReference type="EMBL" id="KAF4697344.1"/>
    </source>
</evidence>
<evidence type="ECO:0000313" key="3">
    <source>
        <dbReference type="Proteomes" id="UP000553632"/>
    </source>
</evidence>
<accession>A0A7J6PMI4</accession>
<protein>
    <submittedName>
        <fullName evidence="2">Uncharacterized protein</fullName>
    </submittedName>
</protein>